<comment type="similarity">
    <text evidence="2">Belongs to the metallo-beta-lactamase superfamily.</text>
</comment>
<dbReference type="GO" id="GO:0016787">
    <property type="term" value="F:hydrolase activity"/>
    <property type="evidence" value="ECO:0007669"/>
    <property type="project" value="UniProtKB-KW"/>
</dbReference>
<evidence type="ECO:0000256" key="3">
    <source>
        <dbReference type="ARBA" id="ARBA00022723"/>
    </source>
</evidence>
<sequence length="268" mass="29871">MVDASIRLLDRGRVVADAGFVLDGHTMGTAANPNPDHEMREFVVWSAVIDHPEGTYLWDTGSHPDAGDGYWPDPLYATFQHVDADEHPLEDDLAAAGYSPSDVDAVVTSHLHLDHAGGLAAFEGTDVPVYVHEDELKYAYYSAKTDEGSIAYLADDFDRDLNWRVVHRHRRTLAEDFELLHLPGHTPGVMGARIDLPEETVLVAGDECYVDENYAGEVPLGPGLLWSERDWFESLRTLKEIARRTGADVLYGHDKHRFESFGDGWNLS</sequence>
<dbReference type="RefSeq" id="WP_092535500.1">
    <property type="nucleotide sequence ID" value="NZ_FNKQ01000002.1"/>
</dbReference>
<evidence type="ECO:0000259" key="6">
    <source>
        <dbReference type="SMART" id="SM00849"/>
    </source>
</evidence>
<dbReference type="EMBL" id="QQST01000001">
    <property type="protein sequence ID" value="RDI70595.1"/>
    <property type="molecule type" value="Genomic_DNA"/>
</dbReference>
<dbReference type="Proteomes" id="UP000255421">
    <property type="component" value="Unassembled WGS sequence"/>
</dbReference>
<protein>
    <submittedName>
        <fullName evidence="8">Metallo-beta-lactamase superfamily protein</fullName>
    </submittedName>
    <submittedName>
        <fullName evidence="7">N-acyl homoserine lactonase family protein</fullName>
    </submittedName>
</protein>
<dbReference type="GO" id="GO:0046872">
    <property type="term" value="F:metal ion binding"/>
    <property type="evidence" value="ECO:0007669"/>
    <property type="project" value="UniProtKB-KW"/>
</dbReference>
<evidence type="ECO:0000313" key="7">
    <source>
        <dbReference type="EMBL" id="RDI70595.1"/>
    </source>
</evidence>
<dbReference type="SUPFAM" id="SSF56281">
    <property type="entry name" value="Metallo-hydrolase/oxidoreductase"/>
    <property type="match status" value="1"/>
</dbReference>
<evidence type="ECO:0000256" key="5">
    <source>
        <dbReference type="ARBA" id="ARBA00022833"/>
    </source>
</evidence>
<dbReference type="Proteomes" id="UP000199289">
    <property type="component" value="Unassembled WGS sequence"/>
</dbReference>
<dbReference type="InterPro" id="IPR001279">
    <property type="entry name" value="Metallo-B-lactamas"/>
</dbReference>
<dbReference type="InterPro" id="IPR036866">
    <property type="entry name" value="RibonucZ/Hydroxyglut_hydro"/>
</dbReference>
<name>A0A1H1B0S3_9EURY</name>
<evidence type="ECO:0000313" key="10">
    <source>
        <dbReference type="Proteomes" id="UP000255421"/>
    </source>
</evidence>
<reference evidence="7 10" key="3">
    <citation type="submission" date="2018-07" db="EMBL/GenBank/DDBJ databases">
        <title>Genome sequence of extremly halophilic archaeon Halopelagius longus strain BC12-B1.</title>
        <authorList>
            <person name="Zhang X."/>
        </authorList>
    </citation>
    <scope>NUCLEOTIDE SEQUENCE [LARGE SCALE GENOMIC DNA]</scope>
    <source>
        <strain evidence="7 10">BC12-B1</strain>
    </source>
</reference>
<gene>
    <name evidence="7" type="ORF">DWB78_02010</name>
    <name evidence="8" type="ORF">SAMN05216278_1581</name>
</gene>
<dbReference type="EMBL" id="FNKQ01000002">
    <property type="protein sequence ID" value="SDQ45517.1"/>
    <property type="molecule type" value="Genomic_DNA"/>
</dbReference>
<evidence type="ECO:0000313" key="9">
    <source>
        <dbReference type="Proteomes" id="UP000199289"/>
    </source>
</evidence>
<keyword evidence="5" id="KW-0862">Zinc</keyword>
<evidence type="ECO:0000256" key="4">
    <source>
        <dbReference type="ARBA" id="ARBA00022801"/>
    </source>
</evidence>
<evidence type="ECO:0000256" key="1">
    <source>
        <dbReference type="ARBA" id="ARBA00001947"/>
    </source>
</evidence>
<dbReference type="AlphaFoldDB" id="A0A1H1B0S3"/>
<accession>A0A1H1B0S3</accession>
<proteinExistence type="inferred from homology"/>
<dbReference type="PANTHER" id="PTHR42978">
    <property type="entry name" value="QUORUM-QUENCHING LACTONASE YTNP-RELATED-RELATED"/>
    <property type="match status" value="1"/>
</dbReference>
<dbReference type="CDD" id="cd07729">
    <property type="entry name" value="AHL_lactonase_MBL-fold"/>
    <property type="match status" value="1"/>
</dbReference>
<dbReference type="InterPro" id="IPR051013">
    <property type="entry name" value="MBL_superfamily_lactonases"/>
</dbReference>
<keyword evidence="10" id="KW-1185">Reference proteome</keyword>
<keyword evidence="4" id="KW-0378">Hydrolase</keyword>
<reference evidence="8" key="1">
    <citation type="submission" date="2016-10" db="EMBL/GenBank/DDBJ databases">
        <authorList>
            <person name="de Groot N.N."/>
        </authorList>
    </citation>
    <scope>NUCLEOTIDE SEQUENCE [LARGE SCALE GENOMIC DNA]</scope>
    <source>
        <strain evidence="8">CGMCC 1.12397</strain>
    </source>
</reference>
<feature type="domain" description="Metallo-beta-lactamase" evidence="6">
    <location>
        <begin position="43"/>
        <end position="253"/>
    </location>
</feature>
<dbReference type="Gene3D" id="3.60.15.10">
    <property type="entry name" value="Ribonuclease Z/Hydroxyacylglutathione hydrolase-like"/>
    <property type="match status" value="1"/>
</dbReference>
<comment type="cofactor">
    <cofactor evidence="1">
        <name>Zn(2+)</name>
        <dbReference type="ChEBI" id="CHEBI:29105"/>
    </cofactor>
</comment>
<evidence type="ECO:0000313" key="8">
    <source>
        <dbReference type="EMBL" id="SDQ45517.1"/>
    </source>
</evidence>
<organism evidence="8 9">
    <name type="scientific">Halopelagius longus</name>
    <dbReference type="NCBI Taxonomy" id="1236180"/>
    <lineage>
        <taxon>Archaea</taxon>
        <taxon>Methanobacteriati</taxon>
        <taxon>Methanobacteriota</taxon>
        <taxon>Stenosarchaea group</taxon>
        <taxon>Halobacteria</taxon>
        <taxon>Halobacteriales</taxon>
        <taxon>Haloferacaceae</taxon>
    </lineage>
</organism>
<keyword evidence="3" id="KW-0479">Metal-binding</keyword>
<dbReference type="SMART" id="SM00849">
    <property type="entry name" value="Lactamase_B"/>
    <property type="match status" value="1"/>
</dbReference>
<dbReference type="PANTHER" id="PTHR42978:SF2">
    <property type="entry name" value="102 KBASES UNSTABLE REGION: FROM 1 TO 119443"/>
    <property type="match status" value="1"/>
</dbReference>
<dbReference type="OrthoDB" id="7773at2157"/>
<reference evidence="9" key="2">
    <citation type="submission" date="2016-10" db="EMBL/GenBank/DDBJ databases">
        <authorList>
            <person name="Varghese N."/>
            <person name="Submissions S."/>
        </authorList>
    </citation>
    <scope>NUCLEOTIDE SEQUENCE [LARGE SCALE GENOMIC DNA]</scope>
    <source>
        <strain evidence="9">CGMCC 1.12397</strain>
    </source>
</reference>
<evidence type="ECO:0000256" key="2">
    <source>
        <dbReference type="ARBA" id="ARBA00007749"/>
    </source>
</evidence>
<dbReference type="Pfam" id="PF00753">
    <property type="entry name" value="Lactamase_B"/>
    <property type="match status" value="1"/>
</dbReference>